<accession>A0ABD3PJ80</accession>
<evidence type="ECO:0000313" key="3">
    <source>
        <dbReference type="Proteomes" id="UP001516023"/>
    </source>
</evidence>
<dbReference type="EMBL" id="JABMIG020000176">
    <property type="protein sequence ID" value="KAL3787366.1"/>
    <property type="molecule type" value="Genomic_DNA"/>
</dbReference>
<sequence>MTTPSKQSASPLYPHVIQRLEDNRIIASSSAAMMSPASFLIKDETVSAGNAVVTKFWVEAHALSCFKRVSFWSSLETTFDDTMSSLLKENEDDCREMARENVREIILAKVEDECAMIDPDGNILNDSGDKTSFTLAVCIVDHHTTCTHWTTQQAQAVATLSGLQLSSNTTNLRRASMDTEEQTATTTTTKQAQTSSSWVQYVTLPVRTISHGISYAIDSILGDEYTMRLNAEGVSSHHPSFREELDDRSSSSKTTINVSNQIDKDDAALIAKGVAGATLNHRPWDITDNIISFGAIVSSCRYFLSYTNQIVSQNSHARDEFFFLCDTHGNTDRIILHKYGFGHGSIGSMCRHCGNHFTADATSMGIDESNTLLQHYVGNLLSNVSEDGVNLLAETLVKAQYAFMDEETITLFPNGTPPQLYQMQIRSCTLSNSQYKNFDTTSNATTRTGRGNRETKCRHCAQKRNDAVRSRTHETTKGGNGRIGTMCLPPLQPGCERAPVTTSQG</sequence>
<organism evidence="2 3">
    <name type="scientific">Cyclotella cryptica</name>
    <dbReference type="NCBI Taxonomy" id="29204"/>
    <lineage>
        <taxon>Eukaryota</taxon>
        <taxon>Sar</taxon>
        <taxon>Stramenopiles</taxon>
        <taxon>Ochrophyta</taxon>
        <taxon>Bacillariophyta</taxon>
        <taxon>Coscinodiscophyceae</taxon>
        <taxon>Thalassiosirophycidae</taxon>
        <taxon>Stephanodiscales</taxon>
        <taxon>Stephanodiscaceae</taxon>
        <taxon>Cyclotella</taxon>
    </lineage>
</organism>
<dbReference type="Proteomes" id="UP001516023">
    <property type="component" value="Unassembled WGS sequence"/>
</dbReference>
<evidence type="ECO:0000313" key="2">
    <source>
        <dbReference type="EMBL" id="KAL3787366.1"/>
    </source>
</evidence>
<protein>
    <submittedName>
        <fullName evidence="2">Uncharacterized protein</fullName>
    </submittedName>
</protein>
<feature type="compositionally biased region" description="Low complexity" evidence="1">
    <location>
        <begin position="182"/>
        <end position="191"/>
    </location>
</feature>
<gene>
    <name evidence="2" type="ORF">HJC23_004391</name>
</gene>
<dbReference type="AlphaFoldDB" id="A0ABD3PJ80"/>
<feature type="region of interest" description="Disordered" evidence="1">
    <location>
        <begin position="169"/>
        <end position="191"/>
    </location>
</feature>
<keyword evidence="3" id="KW-1185">Reference proteome</keyword>
<proteinExistence type="predicted"/>
<name>A0ABD3PJ80_9STRA</name>
<evidence type="ECO:0000256" key="1">
    <source>
        <dbReference type="SAM" id="MobiDB-lite"/>
    </source>
</evidence>
<comment type="caution">
    <text evidence="2">The sequence shown here is derived from an EMBL/GenBank/DDBJ whole genome shotgun (WGS) entry which is preliminary data.</text>
</comment>
<feature type="compositionally biased region" description="Basic and acidic residues" evidence="1">
    <location>
        <begin position="464"/>
        <end position="476"/>
    </location>
</feature>
<reference evidence="2 3" key="1">
    <citation type="journal article" date="2020" name="G3 (Bethesda)">
        <title>Improved Reference Genome for Cyclotella cryptica CCMP332, a Model for Cell Wall Morphogenesis, Salinity Adaptation, and Lipid Production in Diatoms (Bacillariophyta).</title>
        <authorList>
            <person name="Roberts W.R."/>
            <person name="Downey K.M."/>
            <person name="Ruck E.C."/>
            <person name="Traller J.C."/>
            <person name="Alverson A.J."/>
        </authorList>
    </citation>
    <scope>NUCLEOTIDE SEQUENCE [LARGE SCALE GENOMIC DNA]</scope>
    <source>
        <strain evidence="2 3">CCMP332</strain>
    </source>
</reference>
<feature type="region of interest" description="Disordered" evidence="1">
    <location>
        <begin position="464"/>
        <end position="505"/>
    </location>
</feature>